<evidence type="ECO:0000256" key="5">
    <source>
        <dbReference type="ARBA" id="ARBA00022691"/>
    </source>
</evidence>
<dbReference type="HOGENOM" id="CLU_027633_2_1_6"/>
<dbReference type="GO" id="GO:0003677">
    <property type="term" value="F:DNA binding"/>
    <property type="evidence" value="ECO:0007669"/>
    <property type="project" value="InterPro"/>
</dbReference>
<keyword evidence="6" id="KW-0680">Restriction system</keyword>
<dbReference type="GO" id="GO:0032259">
    <property type="term" value="P:methylation"/>
    <property type="evidence" value="ECO:0007669"/>
    <property type="project" value="UniProtKB-KW"/>
</dbReference>
<dbReference type="InterPro" id="IPR029063">
    <property type="entry name" value="SAM-dependent_MTases_sf"/>
</dbReference>
<gene>
    <name evidence="8" type="ordered locus">Sputcn32_3926</name>
</gene>
<dbReference type="AlphaFoldDB" id="A4YCE9"/>
<evidence type="ECO:0000256" key="2">
    <source>
        <dbReference type="ARBA" id="ARBA00012185"/>
    </source>
</evidence>
<proteinExistence type="inferred from homology"/>
<sequence length="345" mass="38499">MRHLAKFKKEDPVIIDPFCGRGTSMFAARKLGLKAWGIDSSPVATAIARAKLASCSKEDILDLARDLLQNAATDMPESEFFSKLYTSQTLKDVCALREGLLSLAHETDASVMLRALVLGALHGPLNKSLDTAIYFSNQMPRTFASKPDYSVRYWDQRSLVPPAISVLDVLKRKLDRIPTLDEQFTGSFHQIIEGDSQLEITRAKVADDFSIVITSPPYYGMKTYVQDQWIRNWFLGGASTVDYTSGPQLEHGGVTTFAESLGKVWRNMADTRADSLRMFIRFGIIPSAKIDAKKIMQMSLEASGKEWKIISIRSAETAAEGKRQATQMKSKSSAAIEYDFHVVRR</sequence>
<dbReference type="PROSITE" id="PS00093">
    <property type="entry name" value="N4_MTASE"/>
    <property type="match status" value="1"/>
</dbReference>
<reference evidence="8" key="1">
    <citation type="submission" date="2007-04" db="EMBL/GenBank/DDBJ databases">
        <title>Complete sequence of Shewanella putrefaciens CN-32.</title>
        <authorList>
            <consortium name="US DOE Joint Genome Institute"/>
            <person name="Copeland A."/>
            <person name="Lucas S."/>
            <person name="Lapidus A."/>
            <person name="Barry K."/>
            <person name="Detter J.C."/>
            <person name="Glavina del Rio T."/>
            <person name="Hammon N."/>
            <person name="Israni S."/>
            <person name="Dalin E."/>
            <person name="Tice H."/>
            <person name="Pitluck S."/>
            <person name="Chain P."/>
            <person name="Malfatti S."/>
            <person name="Shin M."/>
            <person name="Vergez L."/>
            <person name="Schmutz J."/>
            <person name="Larimer F."/>
            <person name="Land M."/>
            <person name="Hauser L."/>
            <person name="Kyrpides N."/>
            <person name="Mikhailova N."/>
            <person name="Romine M.F."/>
            <person name="Fredrickson J."/>
            <person name="Tiedje J."/>
            <person name="Richardson P."/>
        </authorList>
    </citation>
    <scope>NUCLEOTIDE SEQUENCE [LARGE SCALE GENOMIC DNA]</scope>
    <source>
        <strain evidence="8">CN-32</strain>
    </source>
</reference>
<evidence type="ECO:0000313" key="8">
    <source>
        <dbReference type="EMBL" id="ABP77632.1"/>
    </source>
</evidence>
<evidence type="ECO:0000256" key="3">
    <source>
        <dbReference type="ARBA" id="ARBA00022603"/>
    </source>
</evidence>
<dbReference type="GO" id="GO:0015667">
    <property type="term" value="F:site-specific DNA-methyltransferase (cytosine-N4-specific) activity"/>
    <property type="evidence" value="ECO:0007669"/>
    <property type="project" value="UniProtKB-EC"/>
</dbReference>
<keyword evidence="5" id="KW-0949">S-adenosyl-L-methionine</keyword>
<protein>
    <recommendedName>
        <fullName evidence="2">site-specific DNA-methyltransferase (cytosine-N(4)-specific)</fullName>
        <ecNumber evidence="2">2.1.1.113</ecNumber>
    </recommendedName>
</protein>
<dbReference type="Gene3D" id="3.40.50.150">
    <property type="entry name" value="Vaccinia Virus protein VP39"/>
    <property type="match status" value="1"/>
</dbReference>
<evidence type="ECO:0000256" key="1">
    <source>
        <dbReference type="ARBA" id="ARBA00010203"/>
    </source>
</evidence>
<keyword evidence="4" id="KW-0808">Transferase</keyword>
<dbReference type="GO" id="GO:0009307">
    <property type="term" value="P:DNA restriction-modification system"/>
    <property type="evidence" value="ECO:0007669"/>
    <property type="project" value="UniProtKB-KW"/>
</dbReference>
<dbReference type="KEGG" id="spc:Sputcn32_3926"/>
<dbReference type="InterPro" id="IPR017985">
    <property type="entry name" value="MeTrfase_CN4_CS"/>
</dbReference>
<evidence type="ECO:0000256" key="7">
    <source>
        <dbReference type="ARBA" id="ARBA00049120"/>
    </source>
</evidence>
<evidence type="ECO:0000256" key="4">
    <source>
        <dbReference type="ARBA" id="ARBA00022679"/>
    </source>
</evidence>
<evidence type="ECO:0000256" key="6">
    <source>
        <dbReference type="ARBA" id="ARBA00022747"/>
    </source>
</evidence>
<keyword evidence="3 8" id="KW-0489">Methyltransferase</keyword>
<dbReference type="SUPFAM" id="SSF53335">
    <property type="entry name" value="S-adenosyl-L-methionine-dependent methyltransferases"/>
    <property type="match status" value="1"/>
</dbReference>
<dbReference type="REBASE" id="15210">
    <property type="entry name" value="M.SpuCNORF3926P"/>
</dbReference>
<dbReference type="EC" id="2.1.1.113" evidence="2"/>
<dbReference type="STRING" id="319224.Sputcn32_3926"/>
<accession>A4YCE9</accession>
<comment type="catalytic activity">
    <reaction evidence="7">
        <text>a 2'-deoxycytidine in DNA + S-adenosyl-L-methionine = an N(4)-methyl-2'-deoxycytidine in DNA + S-adenosyl-L-homocysteine + H(+)</text>
        <dbReference type="Rhea" id="RHEA:16857"/>
        <dbReference type="Rhea" id="RHEA-COMP:11369"/>
        <dbReference type="Rhea" id="RHEA-COMP:13674"/>
        <dbReference type="ChEBI" id="CHEBI:15378"/>
        <dbReference type="ChEBI" id="CHEBI:57856"/>
        <dbReference type="ChEBI" id="CHEBI:59789"/>
        <dbReference type="ChEBI" id="CHEBI:85452"/>
        <dbReference type="ChEBI" id="CHEBI:137933"/>
        <dbReference type="EC" id="2.1.1.113"/>
    </reaction>
</comment>
<dbReference type="eggNOG" id="COG0863">
    <property type="taxonomic scope" value="Bacteria"/>
</dbReference>
<comment type="similarity">
    <text evidence="1">Belongs to the N(4)/N(6)-methyltransferase family. N(4) subfamily.</text>
</comment>
<dbReference type="EMBL" id="CP000681">
    <property type="protein sequence ID" value="ABP77632.1"/>
    <property type="molecule type" value="Genomic_DNA"/>
</dbReference>
<name>A4YCE9_SHEPC</name>
<organism evidence="8">
    <name type="scientific">Shewanella putrefaciens (strain CN-32 / ATCC BAA-453)</name>
    <dbReference type="NCBI Taxonomy" id="319224"/>
    <lineage>
        <taxon>Bacteria</taxon>
        <taxon>Pseudomonadati</taxon>
        <taxon>Pseudomonadota</taxon>
        <taxon>Gammaproteobacteria</taxon>
        <taxon>Alteromonadales</taxon>
        <taxon>Shewanellaceae</taxon>
        <taxon>Shewanella</taxon>
    </lineage>
</organism>